<dbReference type="Proteomes" id="UP000015103">
    <property type="component" value="Unassembled WGS sequence"/>
</dbReference>
<organism evidence="1 2">
    <name type="scientific">Rhodnius prolixus</name>
    <name type="common">Triatomid bug</name>
    <dbReference type="NCBI Taxonomy" id="13249"/>
    <lineage>
        <taxon>Eukaryota</taxon>
        <taxon>Metazoa</taxon>
        <taxon>Ecdysozoa</taxon>
        <taxon>Arthropoda</taxon>
        <taxon>Hexapoda</taxon>
        <taxon>Insecta</taxon>
        <taxon>Pterygota</taxon>
        <taxon>Neoptera</taxon>
        <taxon>Paraneoptera</taxon>
        <taxon>Hemiptera</taxon>
        <taxon>Heteroptera</taxon>
        <taxon>Panheteroptera</taxon>
        <taxon>Cimicomorpha</taxon>
        <taxon>Reduviidae</taxon>
        <taxon>Triatominae</taxon>
        <taxon>Rhodnius</taxon>
    </lineage>
</organism>
<keyword evidence="2" id="KW-1185">Reference proteome</keyword>
<protein>
    <submittedName>
        <fullName evidence="1">Uncharacterized protein</fullName>
    </submittedName>
</protein>
<dbReference type="VEuPathDB" id="VectorBase:RPRC008931"/>
<dbReference type="AlphaFoldDB" id="T1HY11"/>
<evidence type="ECO:0000313" key="1">
    <source>
        <dbReference type="EnsemblMetazoa" id="RPRC008931-PA"/>
    </source>
</evidence>
<sequence>MSDMLATQVMIADSDEDLQQMIDPLNIISNNYGIKINSNKTKFMIVSRWKVPYTNAQIINK</sequence>
<evidence type="ECO:0000313" key="2">
    <source>
        <dbReference type="Proteomes" id="UP000015103"/>
    </source>
</evidence>
<name>T1HY11_RHOPR</name>
<reference evidence="1" key="1">
    <citation type="submission" date="2015-05" db="UniProtKB">
        <authorList>
            <consortium name="EnsemblMetazoa"/>
        </authorList>
    </citation>
    <scope>IDENTIFICATION</scope>
</reference>
<proteinExistence type="predicted"/>
<accession>T1HY11</accession>
<dbReference type="EnsemblMetazoa" id="RPRC008931-RA">
    <property type="protein sequence ID" value="RPRC008931-PA"/>
    <property type="gene ID" value="RPRC008931"/>
</dbReference>
<dbReference type="InParanoid" id="T1HY11"/>
<dbReference type="HOGENOM" id="CLU_2925465_0_0_1"/>
<dbReference type="EMBL" id="ACPB03013455">
    <property type="status" value="NOT_ANNOTATED_CDS"/>
    <property type="molecule type" value="Genomic_DNA"/>
</dbReference>